<dbReference type="EMBL" id="CAAALY010100951">
    <property type="protein sequence ID" value="VEL29176.1"/>
    <property type="molecule type" value="Genomic_DNA"/>
</dbReference>
<dbReference type="Proteomes" id="UP000784294">
    <property type="component" value="Unassembled WGS sequence"/>
</dbReference>
<keyword evidence="2" id="KW-1185">Reference proteome</keyword>
<protein>
    <recommendedName>
        <fullName evidence="3">HTH La-type RNA-binding domain-containing protein</fullName>
    </recommendedName>
</protein>
<name>A0A3S5BLK8_9PLAT</name>
<accession>A0A3S5BLK8</accession>
<reference evidence="1" key="1">
    <citation type="submission" date="2018-11" db="EMBL/GenBank/DDBJ databases">
        <authorList>
            <consortium name="Pathogen Informatics"/>
        </authorList>
    </citation>
    <scope>NUCLEOTIDE SEQUENCE</scope>
</reference>
<dbReference type="OrthoDB" id="10046764at2759"/>
<sequence>MTNERSQSLLLPQQGYLFTQPAPYLMSQLSSAPLGYNPGIPFFQGTPITVATPSFGSISGSPQASLDNDSRFHRSHNLSSVQNMPSDPVINEKELKTVTWDELRRLLPEPVPETRVESGHYYFSKDNLDRDKKFMEIMLDRTVVPVDKLIQAPRLVAINTSQQDLEIAVASSNQVCLVELPSGGHGVRRIDGCKPSGHTSRLFSAA</sequence>
<comment type="caution">
    <text evidence="1">The sequence shown here is derived from an EMBL/GenBank/DDBJ whole genome shotgun (WGS) entry which is preliminary data.</text>
</comment>
<dbReference type="InterPro" id="IPR036388">
    <property type="entry name" value="WH-like_DNA-bd_sf"/>
</dbReference>
<proteinExistence type="predicted"/>
<gene>
    <name evidence="1" type="ORF">PXEA_LOCUS22616</name>
</gene>
<evidence type="ECO:0000313" key="2">
    <source>
        <dbReference type="Proteomes" id="UP000784294"/>
    </source>
</evidence>
<dbReference type="AlphaFoldDB" id="A0A3S5BLK8"/>
<dbReference type="SUPFAM" id="SSF46785">
    <property type="entry name" value="Winged helix' DNA-binding domain"/>
    <property type="match status" value="1"/>
</dbReference>
<dbReference type="InterPro" id="IPR036390">
    <property type="entry name" value="WH_DNA-bd_sf"/>
</dbReference>
<dbReference type="Gene3D" id="1.10.10.10">
    <property type="entry name" value="Winged helix-like DNA-binding domain superfamily/Winged helix DNA-binding domain"/>
    <property type="match status" value="1"/>
</dbReference>
<evidence type="ECO:0008006" key="3">
    <source>
        <dbReference type="Google" id="ProtNLM"/>
    </source>
</evidence>
<organism evidence="1 2">
    <name type="scientific">Protopolystoma xenopodis</name>
    <dbReference type="NCBI Taxonomy" id="117903"/>
    <lineage>
        <taxon>Eukaryota</taxon>
        <taxon>Metazoa</taxon>
        <taxon>Spiralia</taxon>
        <taxon>Lophotrochozoa</taxon>
        <taxon>Platyhelminthes</taxon>
        <taxon>Monogenea</taxon>
        <taxon>Polyopisthocotylea</taxon>
        <taxon>Polystomatidea</taxon>
        <taxon>Polystomatidae</taxon>
        <taxon>Protopolystoma</taxon>
    </lineage>
</organism>
<evidence type="ECO:0000313" key="1">
    <source>
        <dbReference type="EMBL" id="VEL29176.1"/>
    </source>
</evidence>